<proteinExistence type="predicted"/>
<dbReference type="Pfam" id="PF01796">
    <property type="entry name" value="OB_ChsH2_C"/>
    <property type="match status" value="1"/>
</dbReference>
<gene>
    <name evidence="3" type="ORF">FRACA_1750005</name>
</gene>
<dbReference type="InterPro" id="IPR012340">
    <property type="entry name" value="NA-bd_OB-fold"/>
</dbReference>
<dbReference type="Gene3D" id="6.10.30.10">
    <property type="match status" value="1"/>
</dbReference>
<dbReference type="InterPro" id="IPR052513">
    <property type="entry name" value="Thioester_dehydratase-like"/>
</dbReference>
<feature type="domain" description="ChsH2 rubredoxin-like zinc ribbon" evidence="2">
    <location>
        <begin position="39"/>
        <end position="69"/>
    </location>
</feature>
<sequence>MTETATAAAGQVSDEELLARFPGQPVDHDSAAHYRGRLAHRLLINRCGDCGTWHQPPRPVCPACWSSNVVATEVAGTGTVHLAIFLHQGPPAPGVDYATPHPVVTVDLDEQPGLRFTSTVVDADRERVRVGDRVALEWIDRGGAPLPVFRVVEAAGSAGGESA</sequence>
<evidence type="ECO:0000313" key="4">
    <source>
        <dbReference type="Proteomes" id="UP000234331"/>
    </source>
</evidence>
<dbReference type="PANTHER" id="PTHR34075:SF5">
    <property type="entry name" value="BLR3430 PROTEIN"/>
    <property type="match status" value="1"/>
</dbReference>
<keyword evidence="4" id="KW-1185">Reference proteome</keyword>
<dbReference type="AlphaFoldDB" id="A0A2I2KND7"/>
<organism evidence="3 4">
    <name type="scientific">Frankia canadensis</name>
    <dbReference type="NCBI Taxonomy" id="1836972"/>
    <lineage>
        <taxon>Bacteria</taxon>
        <taxon>Bacillati</taxon>
        <taxon>Actinomycetota</taxon>
        <taxon>Actinomycetes</taxon>
        <taxon>Frankiales</taxon>
        <taxon>Frankiaceae</taxon>
        <taxon>Frankia</taxon>
    </lineage>
</organism>
<protein>
    <recommendedName>
        <fullName evidence="5">Nucleic-acid-binding protein containing a Zn-ribbon</fullName>
    </recommendedName>
</protein>
<evidence type="ECO:0008006" key="5">
    <source>
        <dbReference type="Google" id="ProtNLM"/>
    </source>
</evidence>
<dbReference type="InterPro" id="IPR002878">
    <property type="entry name" value="ChsH2_C"/>
</dbReference>
<evidence type="ECO:0000259" key="2">
    <source>
        <dbReference type="Pfam" id="PF12172"/>
    </source>
</evidence>
<accession>A0A2I2KND7</accession>
<dbReference type="InterPro" id="IPR022002">
    <property type="entry name" value="ChsH2_Znr"/>
</dbReference>
<dbReference type="SUPFAM" id="SSF50249">
    <property type="entry name" value="Nucleic acid-binding proteins"/>
    <property type="match status" value="1"/>
</dbReference>
<dbReference type="PANTHER" id="PTHR34075">
    <property type="entry name" value="BLR3430 PROTEIN"/>
    <property type="match status" value="1"/>
</dbReference>
<name>A0A2I2KND7_9ACTN</name>
<dbReference type="RefSeq" id="WP_101831074.1">
    <property type="nucleotide sequence ID" value="NZ_FZMO01000085.1"/>
</dbReference>
<dbReference type="Pfam" id="PF12172">
    <property type="entry name" value="zf-ChsH2"/>
    <property type="match status" value="1"/>
</dbReference>
<dbReference type="Proteomes" id="UP000234331">
    <property type="component" value="Unassembled WGS sequence"/>
</dbReference>
<dbReference type="OrthoDB" id="7470921at2"/>
<evidence type="ECO:0000313" key="3">
    <source>
        <dbReference type="EMBL" id="SNQ47178.1"/>
    </source>
</evidence>
<reference evidence="3 4" key="1">
    <citation type="submission" date="2017-06" db="EMBL/GenBank/DDBJ databases">
        <authorList>
            <person name="Kim H.J."/>
            <person name="Triplett B.A."/>
        </authorList>
    </citation>
    <scope>NUCLEOTIDE SEQUENCE [LARGE SCALE GENOMIC DNA]</scope>
    <source>
        <strain evidence="3">FRACA_ARgP5</strain>
    </source>
</reference>
<evidence type="ECO:0000259" key="1">
    <source>
        <dbReference type="Pfam" id="PF01796"/>
    </source>
</evidence>
<feature type="domain" description="ChsH2 C-terminal OB-fold" evidence="1">
    <location>
        <begin position="72"/>
        <end position="138"/>
    </location>
</feature>
<dbReference type="EMBL" id="FZMO01000085">
    <property type="protein sequence ID" value="SNQ47178.1"/>
    <property type="molecule type" value="Genomic_DNA"/>
</dbReference>